<dbReference type="InterPro" id="IPR051906">
    <property type="entry name" value="TolC-like"/>
</dbReference>
<comment type="similarity">
    <text evidence="2">Belongs to the outer membrane factor (OMF) (TC 1.B.17) family.</text>
</comment>
<evidence type="ECO:0000256" key="8">
    <source>
        <dbReference type="SAM" id="Coils"/>
    </source>
</evidence>
<evidence type="ECO:0000256" key="5">
    <source>
        <dbReference type="ARBA" id="ARBA00022692"/>
    </source>
</evidence>
<feature type="coiled-coil region" evidence="8">
    <location>
        <begin position="123"/>
        <end position="182"/>
    </location>
</feature>
<dbReference type="GO" id="GO:0015562">
    <property type="term" value="F:efflux transmembrane transporter activity"/>
    <property type="evidence" value="ECO:0007669"/>
    <property type="project" value="InterPro"/>
</dbReference>
<feature type="signal peptide" evidence="9">
    <location>
        <begin position="1"/>
        <end position="26"/>
    </location>
</feature>
<name>Q1GY88_METFK</name>
<dbReference type="AlphaFoldDB" id="Q1GY88"/>
<evidence type="ECO:0000313" key="10">
    <source>
        <dbReference type="EMBL" id="ABE50799.1"/>
    </source>
</evidence>
<keyword evidence="7" id="KW-0998">Cell outer membrane</keyword>
<dbReference type="STRING" id="265072.Mfla_2534"/>
<organism evidence="10 11">
    <name type="scientific">Methylobacillus flagellatus (strain ATCC 51484 / DSM 6875 / VKM B-1610 / KT)</name>
    <dbReference type="NCBI Taxonomy" id="265072"/>
    <lineage>
        <taxon>Bacteria</taxon>
        <taxon>Pseudomonadati</taxon>
        <taxon>Pseudomonadota</taxon>
        <taxon>Betaproteobacteria</taxon>
        <taxon>Nitrosomonadales</taxon>
        <taxon>Methylophilaceae</taxon>
        <taxon>Methylobacillus</taxon>
    </lineage>
</organism>
<dbReference type="KEGG" id="mfa:Mfla_2534"/>
<dbReference type="EMBL" id="CP000284">
    <property type="protein sequence ID" value="ABE50799.1"/>
    <property type="molecule type" value="Genomic_DNA"/>
</dbReference>
<keyword evidence="8" id="KW-0175">Coiled coil</keyword>
<dbReference type="SUPFAM" id="SSF56954">
    <property type="entry name" value="Outer membrane efflux proteins (OEP)"/>
    <property type="match status" value="1"/>
</dbReference>
<dbReference type="GO" id="GO:1990281">
    <property type="term" value="C:efflux pump complex"/>
    <property type="evidence" value="ECO:0007669"/>
    <property type="project" value="TreeGrafter"/>
</dbReference>
<evidence type="ECO:0000256" key="4">
    <source>
        <dbReference type="ARBA" id="ARBA00022452"/>
    </source>
</evidence>
<accession>Q1GY88</accession>
<keyword evidence="9" id="KW-0732">Signal</keyword>
<evidence type="ECO:0000256" key="2">
    <source>
        <dbReference type="ARBA" id="ARBA00007613"/>
    </source>
</evidence>
<dbReference type="GO" id="GO:0015288">
    <property type="term" value="F:porin activity"/>
    <property type="evidence" value="ECO:0007669"/>
    <property type="project" value="TreeGrafter"/>
</dbReference>
<evidence type="ECO:0000256" key="1">
    <source>
        <dbReference type="ARBA" id="ARBA00004442"/>
    </source>
</evidence>
<evidence type="ECO:0000256" key="3">
    <source>
        <dbReference type="ARBA" id="ARBA00022448"/>
    </source>
</evidence>
<dbReference type="InterPro" id="IPR010130">
    <property type="entry name" value="T1SS_OMP_TolC"/>
</dbReference>
<evidence type="ECO:0000313" key="11">
    <source>
        <dbReference type="Proteomes" id="UP000002440"/>
    </source>
</evidence>
<dbReference type="GO" id="GO:0009279">
    <property type="term" value="C:cell outer membrane"/>
    <property type="evidence" value="ECO:0007669"/>
    <property type="project" value="UniProtKB-SubCell"/>
</dbReference>
<dbReference type="PANTHER" id="PTHR30026:SF20">
    <property type="entry name" value="OUTER MEMBRANE PROTEIN TOLC"/>
    <property type="match status" value="1"/>
</dbReference>
<keyword evidence="3" id="KW-0813">Transport</keyword>
<keyword evidence="5" id="KW-0812">Transmembrane</keyword>
<proteinExistence type="inferred from homology"/>
<keyword evidence="11" id="KW-1185">Reference proteome</keyword>
<dbReference type="PROSITE" id="PS51257">
    <property type="entry name" value="PROKAR_LIPOPROTEIN"/>
    <property type="match status" value="1"/>
</dbReference>
<dbReference type="NCBIfam" id="TIGR01844">
    <property type="entry name" value="type_I_sec_TolC"/>
    <property type="match status" value="1"/>
</dbReference>
<dbReference type="InterPro" id="IPR003423">
    <property type="entry name" value="OMP_efflux"/>
</dbReference>
<protein>
    <submittedName>
        <fullName evidence="10">Type I secretion outer membrane protein, TolC</fullName>
    </submittedName>
</protein>
<keyword evidence="4" id="KW-1134">Transmembrane beta strand</keyword>
<evidence type="ECO:0000256" key="6">
    <source>
        <dbReference type="ARBA" id="ARBA00023136"/>
    </source>
</evidence>
<dbReference type="Pfam" id="PF02321">
    <property type="entry name" value="OEP"/>
    <property type="match status" value="2"/>
</dbReference>
<evidence type="ECO:0000256" key="9">
    <source>
        <dbReference type="SAM" id="SignalP"/>
    </source>
</evidence>
<sequence length="468" mass="52134">MTAMKVARIHCFAIALASLLSCHAQAANGQNLLDIYEIALTNDPTLAAARSGNLAAQEKIEQGKALYRPTVNFTTDASHSETDIRYLGENAIFRNAGRESFDTFGFGVNFSQPILRKENWVQMKQAQTQVSQADKQLMQSQQELMLRSAQAYFDVLMAQDQIDLINSQKAAISQQLEQAKANFEVGTATITDVNEAQARYDLLKAQEIAALNDYEVRKRAVQAITGRLPERLATVRQDLETRPPQPQDMEQWVHLAIQNNLALSIQQEALHLATQEVERMSAGHWPTLDMVGSYTDTRASGSPNGFGSDLQNATIGLRFNIPLYQGGAISSRVREAIANQQKAMDEVEVARRKSELDTRQAYLSLTGSVAQVQAYEKALSSSQSQLDSTNLGYEVGVRNSVDVLNAQQQLFTAKRDLLQARYNYLMNILRLKYAVGLLNENDLSEINQRLVLTSQLPDWTSTQEENTP</sequence>
<feature type="chain" id="PRO_5004189765" evidence="9">
    <location>
        <begin position="27"/>
        <end position="468"/>
    </location>
</feature>
<comment type="subcellular location">
    <subcellularLocation>
        <location evidence="1">Cell outer membrane</location>
    </subcellularLocation>
</comment>
<evidence type="ECO:0000256" key="7">
    <source>
        <dbReference type="ARBA" id="ARBA00023237"/>
    </source>
</evidence>
<dbReference type="HOGENOM" id="CLU_012817_0_2_4"/>
<reference evidence="10 11" key="1">
    <citation type="submission" date="2006-03" db="EMBL/GenBank/DDBJ databases">
        <title>Complete sequence of Methylobacillus flagellatus KT.</title>
        <authorList>
            <consortium name="US DOE Joint Genome Institute"/>
            <person name="Copeland A."/>
            <person name="Lucas S."/>
            <person name="Lapidus A."/>
            <person name="Barry K."/>
            <person name="Detter J.C."/>
            <person name="Glavina del Rio T."/>
            <person name="Hammon N."/>
            <person name="Israni S."/>
            <person name="Dalin E."/>
            <person name="Tice H."/>
            <person name="Pitluck S."/>
            <person name="Brettin T."/>
            <person name="Bruce D."/>
            <person name="Han C."/>
            <person name="Tapia R."/>
            <person name="Saunders E."/>
            <person name="Gilna P."/>
            <person name="Schmutz J."/>
            <person name="Larimer F."/>
            <person name="Land M."/>
            <person name="Kyrpides N."/>
            <person name="Anderson I."/>
            <person name="Richardson P."/>
        </authorList>
    </citation>
    <scope>NUCLEOTIDE SEQUENCE [LARGE SCALE GENOMIC DNA]</scope>
    <source>
        <strain evidence="11">KT / ATCC 51484 / DSM 6875</strain>
    </source>
</reference>
<dbReference type="PANTHER" id="PTHR30026">
    <property type="entry name" value="OUTER MEMBRANE PROTEIN TOLC"/>
    <property type="match status" value="1"/>
</dbReference>
<dbReference type="OrthoDB" id="9813458at2"/>
<dbReference type="Proteomes" id="UP000002440">
    <property type="component" value="Chromosome"/>
</dbReference>
<dbReference type="eggNOG" id="COG1538">
    <property type="taxonomic scope" value="Bacteria"/>
</dbReference>
<gene>
    <name evidence="10" type="ordered locus">Mfla_2534</name>
</gene>
<dbReference type="Gene3D" id="1.20.1600.10">
    <property type="entry name" value="Outer membrane efflux proteins (OEP)"/>
    <property type="match status" value="1"/>
</dbReference>
<dbReference type="RefSeq" id="WP_011480752.1">
    <property type="nucleotide sequence ID" value="NC_007947.1"/>
</dbReference>
<keyword evidence="6" id="KW-0472">Membrane</keyword>